<gene>
    <name evidence="3" type="ORF">K437DRAFT_257643</name>
</gene>
<evidence type="ECO:0000256" key="2">
    <source>
        <dbReference type="SAM" id="SignalP"/>
    </source>
</evidence>
<dbReference type="Gene3D" id="2.130.10.10">
    <property type="entry name" value="YVTN repeat-like/Quinoprotein amine dehydrogenase"/>
    <property type="match status" value="1"/>
</dbReference>
<dbReference type="Proteomes" id="UP000027361">
    <property type="component" value="Unassembled WGS sequence"/>
</dbReference>
<feature type="chain" id="PRO_5001628553" evidence="2">
    <location>
        <begin position="20"/>
        <end position="438"/>
    </location>
</feature>
<comment type="similarity">
    <text evidence="1">Belongs to the cycloisomerase 2 family.</text>
</comment>
<protein>
    <submittedName>
        <fullName evidence="3">3-carboxy-cis,cis-mucoante lactonizing enzyme</fullName>
    </submittedName>
</protein>
<dbReference type="RefSeq" id="XP_013242282.1">
    <property type="nucleotide sequence ID" value="XM_013386828.1"/>
</dbReference>
<reference evidence="3 4" key="1">
    <citation type="submission" date="2014-05" db="EMBL/GenBank/DDBJ databases">
        <title>Draft genome sequence of a rare smut relative, Tilletiaria anomala UBC 951.</title>
        <authorList>
            <consortium name="DOE Joint Genome Institute"/>
            <person name="Toome M."/>
            <person name="Kuo A."/>
            <person name="Henrissat B."/>
            <person name="Lipzen A."/>
            <person name="Tritt A."/>
            <person name="Yoshinaga Y."/>
            <person name="Zane M."/>
            <person name="Barry K."/>
            <person name="Grigoriev I.V."/>
            <person name="Spatafora J.W."/>
            <person name="Aimea M.C."/>
        </authorList>
    </citation>
    <scope>NUCLEOTIDE SEQUENCE [LARGE SCALE GENOMIC DNA]</scope>
    <source>
        <strain evidence="3 4">UBC 951</strain>
    </source>
</reference>
<dbReference type="InterPro" id="IPR050282">
    <property type="entry name" value="Cycloisomerase_2"/>
</dbReference>
<dbReference type="OrthoDB" id="9972196at2759"/>
<evidence type="ECO:0000313" key="3">
    <source>
        <dbReference type="EMBL" id="KDN43115.1"/>
    </source>
</evidence>
<evidence type="ECO:0000313" key="4">
    <source>
        <dbReference type="Proteomes" id="UP000027361"/>
    </source>
</evidence>
<dbReference type="STRING" id="1037660.A0A066VX30"/>
<dbReference type="InterPro" id="IPR011048">
    <property type="entry name" value="Haem_d1_sf"/>
</dbReference>
<dbReference type="InterPro" id="IPR015943">
    <property type="entry name" value="WD40/YVTN_repeat-like_dom_sf"/>
</dbReference>
<accession>A0A066VX30</accession>
<dbReference type="PANTHER" id="PTHR30344">
    <property type="entry name" value="6-PHOSPHOGLUCONOLACTONASE-RELATED"/>
    <property type="match status" value="1"/>
</dbReference>
<organism evidence="3 4">
    <name type="scientific">Tilletiaria anomala (strain ATCC 24038 / CBS 436.72 / UBC 951)</name>
    <dbReference type="NCBI Taxonomy" id="1037660"/>
    <lineage>
        <taxon>Eukaryota</taxon>
        <taxon>Fungi</taxon>
        <taxon>Dikarya</taxon>
        <taxon>Basidiomycota</taxon>
        <taxon>Ustilaginomycotina</taxon>
        <taxon>Exobasidiomycetes</taxon>
        <taxon>Georgefischeriales</taxon>
        <taxon>Tilletiariaceae</taxon>
        <taxon>Tilletiaria</taxon>
    </lineage>
</organism>
<keyword evidence="2" id="KW-0732">Signal</keyword>
<dbReference type="AlphaFoldDB" id="A0A066VX30"/>
<dbReference type="PANTHER" id="PTHR30344:SF1">
    <property type="entry name" value="6-PHOSPHOGLUCONOLACTONASE"/>
    <property type="match status" value="1"/>
</dbReference>
<dbReference type="Pfam" id="PF10282">
    <property type="entry name" value="Lactonase"/>
    <property type="match status" value="1"/>
</dbReference>
<dbReference type="GO" id="GO:0017057">
    <property type="term" value="F:6-phosphogluconolactonase activity"/>
    <property type="evidence" value="ECO:0007669"/>
    <property type="project" value="TreeGrafter"/>
</dbReference>
<dbReference type="InterPro" id="IPR019405">
    <property type="entry name" value="Lactonase_7-beta_prop"/>
</dbReference>
<name>A0A066VX30_TILAU</name>
<comment type="caution">
    <text evidence="3">The sequence shown here is derived from an EMBL/GenBank/DDBJ whole genome shotgun (WGS) entry which is preliminary data.</text>
</comment>
<evidence type="ECO:0000256" key="1">
    <source>
        <dbReference type="ARBA" id="ARBA00005564"/>
    </source>
</evidence>
<keyword evidence="4" id="KW-1185">Reference proteome</keyword>
<dbReference type="InParanoid" id="A0A066VX30"/>
<dbReference type="GeneID" id="25264745"/>
<dbReference type="EMBL" id="JMSN01000064">
    <property type="protein sequence ID" value="KDN43115.1"/>
    <property type="molecule type" value="Genomic_DNA"/>
</dbReference>
<proteinExistence type="inferred from homology"/>
<sequence>MRLAIATITTLLPIAMGEAAPPKHKMFDKQIHRLYLGNYDGNIQAFTFTPPSTLVPDAAIPVNAAGSSPSWLAFATDGGERTKYVYSVDEDVPGRVFAHVVTDDKTGVLRKIGTDQQIKYGSYPGGDGPVALALTGQQGAGEKCLFVANYNNGSVGVFRLAPDGSIASTDAAAPSTVKHFQFQRPASSPVGPVSSRQDHSYAHEVVTSPTGRFVYVPDLGADQIHCLKLDPFSCEQTNLVGSTDVPAGSGPRHIAFYPPGQSTVGGQCHRHPQPPEGGKTYAYLASELACSLTAFAVDEESSKLTQIGEPVLAVPPGTPLGGTPTEGPQRTVAEVAVSPDGRFVYVSDRGDETEDHITIFSRDAHTGAIAFLKWVPSGGLNVRHFSLSLDPEAQYAAVGHQATGNAVIFKRDLLTGDLAKTGAEYANFPNLAFTGFAP</sequence>
<dbReference type="SUPFAM" id="SSF51004">
    <property type="entry name" value="C-terminal (heme d1) domain of cytochrome cd1-nitrite reductase"/>
    <property type="match status" value="1"/>
</dbReference>
<feature type="signal peptide" evidence="2">
    <location>
        <begin position="1"/>
        <end position="19"/>
    </location>
</feature>
<dbReference type="OMA" id="FVWTATR"/>
<dbReference type="HOGENOM" id="CLU_038716_0_1_1"/>